<sequence>MYFHGYRSYQKKRLKNKYGKYLMGMLVVTALVTFFVQRQELWSIGKKAAVKMAGTAVVDVLAPGLHYEEKENGNHFLAKVEKILFPIADYTVQIQSYETDAESTLSYEMILAMEALDENYVDEDGQVVMQNNGGTDSPQPAGGTQNADNPQAADGAQNADNSQAADGAQSTDNSQAAANAQNSDTSQETSNSAEQTSLTVAPPIAATQKAVEYSLDKLNDFDYLVQNFYQVDSTTTVKSDQLNVAALTGKNMKIAHDAGTPQILIYHTHSLEGYADSIPGDRSTTVVGVGDYLTELLTQQYGYNVIHDTGEYDTIRDKAYSKAAPALEQILADNPGIDVVIDLHRDGVGENTRLVTNVNGTDMAKVMFFNGLSRTTKLGDIAYLYNPYIADNLAFSFQMQLAAAEYYPGYTRKIYLKGYRFNMHYCPKTLLVEVGAQTNTVQEAKNAMVPLADILNKVLSE</sequence>
<dbReference type="EMBL" id="QRHP01000001">
    <property type="protein sequence ID" value="RHF87268.1"/>
    <property type="molecule type" value="Genomic_DNA"/>
</dbReference>
<proteinExistence type="predicted"/>
<dbReference type="InterPro" id="IPR010897">
    <property type="entry name" value="Spore_II_P"/>
</dbReference>
<dbReference type="AlphaFoldDB" id="A0A3R6DEE5"/>
<keyword evidence="2" id="KW-0472">Membrane</keyword>
<evidence type="ECO:0000313" key="4">
    <source>
        <dbReference type="Proteomes" id="UP000283701"/>
    </source>
</evidence>
<keyword evidence="2" id="KW-1133">Transmembrane helix</keyword>
<feature type="compositionally biased region" description="Polar residues" evidence="1">
    <location>
        <begin position="128"/>
        <end position="149"/>
    </location>
</feature>
<organism evidence="3 4">
    <name type="scientific">Roseburia inulinivorans</name>
    <dbReference type="NCBI Taxonomy" id="360807"/>
    <lineage>
        <taxon>Bacteria</taxon>
        <taxon>Bacillati</taxon>
        <taxon>Bacillota</taxon>
        <taxon>Clostridia</taxon>
        <taxon>Lachnospirales</taxon>
        <taxon>Lachnospiraceae</taxon>
        <taxon>Roseburia</taxon>
    </lineage>
</organism>
<feature type="region of interest" description="Disordered" evidence="1">
    <location>
        <begin position="127"/>
        <end position="199"/>
    </location>
</feature>
<evidence type="ECO:0000313" key="3">
    <source>
        <dbReference type="EMBL" id="RHF87268.1"/>
    </source>
</evidence>
<keyword evidence="2" id="KW-0812">Transmembrane</keyword>
<protein>
    <submittedName>
        <fullName evidence="3">Stage II sporulation protein P</fullName>
    </submittedName>
</protein>
<comment type="caution">
    <text evidence="3">The sequence shown here is derived from an EMBL/GenBank/DDBJ whole genome shotgun (WGS) entry which is preliminary data.</text>
</comment>
<feature type="compositionally biased region" description="Polar residues" evidence="1">
    <location>
        <begin position="188"/>
        <end position="199"/>
    </location>
</feature>
<evidence type="ECO:0000256" key="2">
    <source>
        <dbReference type="SAM" id="Phobius"/>
    </source>
</evidence>
<evidence type="ECO:0000256" key="1">
    <source>
        <dbReference type="SAM" id="MobiDB-lite"/>
    </source>
</evidence>
<reference evidence="3 4" key="1">
    <citation type="submission" date="2018-08" db="EMBL/GenBank/DDBJ databases">
        <title>A genome reference for cultivated species of the human gut microbiota.</title>
        <authorList>
            <person name="Zou Y."/>
            <person name="Xue W."/>
            <person name="Luo G."/>
        </authorList>
    </citation>
    <scope>NUCLEOTIDE SEQUENCE [LARGE SCALE GENOMIC DNA]</scope>
    <source>
        <strain evidence="3 4">AM23-23AC</strain>
    </source>
</reference>
<dbReference type="Pfam" id="PF07454">
    <property type="entry name" value="SpoIIP"/>
    <property type="match status" value="1"/>
</dbReference>
<gene>
    <name evidence="3" type="ORF">DW654_00385</name>
</gene>
<name>A0A3R6DEE5_9FIRM</name>
<dbReference type="Proteomes" id="UP000283701">
    <property type="component" value="Unassembled WGS sequence"/>
</dbReference>
<accession>A0A3R6DEE5</accession>
<feature type="compositionally biased region" description="Low complexity" evidence="1">
    <location>
        <begin position="168"/>
        <end position="187"/>
    </location>
</feature>
<feature type="transmembrane region" description="Helical" evidence="2">
    <location>
        <begin position="21"/>
        <end position="37"/>
    </location>
</feature>